<dbReference type="AlphaFoldDB" id="A0A3M0KHG1"/>
<dbReference type="SMART" id="SM00326">
    <property type="entry name" value="SH3"/>
    <property type="match status" value="2"/>
</dbReference>
<reference evidence="4 5" key="1">
    <citation type="submission" date="2018-07" db="EMBL/GenBank/DDBJ databases">
        <title>A high quality draft genome assembly of the barn swallow (H. rustica rustica).</title>
        <authorList>
            <person name="Formenti G."/>
            <person name="Chiara M."/>
            <person name="Poveda L."/>
            <person name="Francoijs K.-J."/>
            <person name="Bonisoli-Alquati A."/>
            <person name="Canova L."/>
            <person name="Gianfranceschi L."/>
            <person name="Horner D.S."/>
            <person name="Saino N."/>
        </authorList>
    </citation>
    <scope>NUCLEOTIDE SEQUENCE [LARGE SCALE GENOMIC DNA]</scope>
    <source>
        <strain evidence="4">Chelidonia</strain>
        <tissue evidence="4">Blood</tissue>
    </source>
</reference>
<dbReference type="InterPro" id="IPR036028">
    <property type="entry name" value="SH3-like_dom_sf"/>
</dbReference>
<dbReference type="PROSITE" id="PS50002">
    <property type="entry name" value="SH3"/>
    <property type="match status" value="1"/>
</dbReference>
<comment type="caution">
    <text evidence="4">The sequence shown here is derived from an EMBL/GenBank/DDBJ whole genome shotgun (WGS) entry which is preliminary data.</text>
</comment>
<keyword evidence="5" id="KW-1185">Reference proteome</keyword>
<dbReference type="GO" id="GO:0061630">
    <property type="term" value="F:ubiquitin protein ligase activity"/>
    <property type="evidence" value="ECO:0007669"/>
    <property type="project" value="TreeGrafter"/>
</dbReference>
<dbReference type="Pfam" id="PF00018">
    <property type="entry name" value="SH3_1"/>
    <property type="match status" value="1"/>
</dbReference>
<dbReference type="InterPro" id="IPR050384">
    <property type="entry name" value="Endophilin_SH3RF"/>
</dbReference>
<dbReference type="PANTHER" id="PTHR14167">
    <property type="entry name" value="SH3 DOMAIN-CONTAINING"/>
    <property type="match status" value="1"/>
</dbReference>
<name>A0A3M0KHG1_HIRRU</name>
<evidence type="ECO:0000259" key="3">
    <source>
        <dbReference type="PROSITE" id="PS50002"/>
    </source>
</evidence>
<evidence type="ECO:0000313" key="4">
    <source>
        <dbReference type="EMBL" id="RMC06597.1"/>
    </source>
</evidence>
<accession>A0A3M0KHG1</accession>
<dbReference type="GO" id="GO:0046330">
    <property type="term" value="P:positive regulation of JNK cascade"/>
    <property type="evidence" value="ECO:0007669"/>
    <property type="project" value="TreeGrafter"/>
</dbReference>
<evidence type="ECO:0000256" key="2">
    <source>
        <dbReference type="PROSITE-ProRule" id="PRU00192"/>
    </source>
</evidence>
<dbReference type="FunFam" id="2.30.30.40:FF:000072">
    <property type="entry name" value="Unconventional Myosin IB"/>
    <property type="match status" value="1"/>
</dbReference>
<sequence length="485" mass="54916">MRLGQKKWLKSKESDLTLNCYKDFGNRKVPSRSVSQLPYGKALYTYEGKEPGDLRFNKGDIIILRRKVDENWYHGELNGNHGFFPASYIQCIKPLPQAPPQGKALYDFEIKDKDQDKDCLTFTKIFILNVSISQDAFLIYDHIQQPDLAEPNEVQCMEMLPDFIHPRKDEILTVIRRVDDNWAEGMLGDKIGIFPILYVEDSYFRLNAETLLPLCRPVVPPLPTAARPPAGGALPARCCLGPEVQPAVVQLCQVPDTVFEELSSLMALMLGVMKKSGSNIKIPDCERTWQRCRHRLLSFAVPVVGKMLSIRRTGGTADESDTKKELPRNACLSPLQSLLSEDSMLPKYDGETWIGQMKHSVDKEWSGWSHSKSDSQHPDVQVESSDKWCSLGSVSGPVLLKTFVGDMESEIKCILSKFAGDRKLCGVVSMLEGRDGIQRELDRPERWDHANLRKFNKAKCKVLHLGQGNPKHKYRLRGEWIESSP</sequence>
<evidence type="ECO:0000256" key="1">
    <source>
        <dbReference type="ARBA" id="ARBA00022443"/>
    </source>
</evidence>
<dbReference type="SUPFAM" id="SSF50044">
    <property type="entry name" value="SH3-domain"/>
    <property type="match status" value="2"/>
</dbReference>
<dbReference type="EMBL" id="QRBI01000120">
    <property type="protein sequence ID" value="RMC06597.1"/>
    <property type="molecule type" value="Genomic_DNA"/>
</dbReference>
<proteinExistence type="predicted"/>
<protein>
    <recommendedName>
        <fullName evidence="3">SH3 domain-containing protein</fullName>
    </recommendedName>
</protein>
<evidence type="ECO:0000313" key="5">
    <source>
        <dbReference type="Proteomes" id="UP000269221"/>
    </source>
</evidence>
<keyword evidence="1 2" id="KW-0728">SH3 domain</keyword>
<organism evidence="4 5">
    <name type="scientific">Hirundo rustica rustica</name>
    <dbReference type="NCBI Taxonomy" id="333673"/>
    <lineage>
        <taxon>Eukaryota</taxon>
        <taxon>Metazoa</taxon>
        <taxon>Chordata</taxon>
        <taxon>Craniata</taxon>
        <taxon>Vertebrata</taxon>
        <taxon>Euteleostomi</taxon>
        <taxon>Archelosauria</taxon>
        <taxon>Archosauria</taxon>
        <taxon>Dinosauria</taxon>
        <taxon>Saurischia</taxon>
        <taxon>Theropoda</taxon>
        <taxon>Coelurosauria</taxon>
        <taxon>Aves</taxon>
        <taxon>Neognathae</taxon>
        <taxon>Neoaves</taxon>
        <taxon>Telluraves</taxon>
        <taxon>Australaves</taxon>
        <taxon>Passeriformes</taxon>
        <taxon>Sylvioidea</taxon>
        <taxon>Hirundinidae</taxon>
        <taxon>Hirundo</taxon>
    </lineage>
</organism>
<dbReference type="Gene3D" id="2.30.30.40">
    <property type="entry name" value="SH3 Domains"/>
    <property type="match status" value="2"/>
</dbReference>
<dbReference type="InterPro" id="IPR001452">
    <property type="entry name" value="SH3_domain"/>
</dbReference>
<dbReference type="PRINTS" id="PR00452">
    <property type="entry name" value="SH3DOMAIN"/>
</dbReference>
<dbReference type="PRINTS" id="PR00499">
    <property type="entry name" value="P67PHOX"/>
</dbReference>
<gene>
    <name evidence="4" type="ORF">DUI87_16034</name>
</gene>
<dbReference type="STRING" id="333673.A0A3M0KHG1"/>
<dbReference type="GO" id="GO:0016567">
    <property type="term" value="P:protein ubiquitination"/>
    <property type="evidence" value="ECO:0007669"/>
    <property type="project" value="TreeGrafter"/>
</dbReference>
<dbReference type="Proteomes" id="UP000269221">
    <property type="component" value="Unassembled WGS sequence"/>
</dbReference>
<feature type="domain" description="SH3" evidence="3">
    <location>
        <begin position="35"/>
        <end position="94"/>
    </location>
</feature>
<dbReference type="OrthoDB" id="9309452at2759"/>
<dbReference type="GO" id="GO:0032436">
    <property type="term" value="P:positive regulation of proteasomal ubiquitin-dependent protein catabolic process"/>
    <property type="evidence" value="ECO:0007669"/>
    <property type="project" value="TreeGrafter"/>
</dbReference>
<dbReference type="PANTHER" id="PTHR14167:SF62">
    <property type="entry name" value="E3 UBIQUITIN-PROTEIN LIGASE SH3RF3"/>
    <property type="match status" value="1"/>
</dbReference>